<protein>
    <submittedName>
        <fullName evidence="1">Uncharacterized protein</fullName>
    </submittedName>
</protein>
<sequence length="65" mass="7307">MRSYLPCSAFVPKIRRVVIQTHYINTQNCSAKRLEHFVPGHTSIETKCSMHFVSNAAACLLIQSA</sequence>
<keyword evidence="2" id="KW-1185">Reference proteome</keyword>
<organism evidence="1 2">
    <name type="scientific">Gardnerella pickettii</name>
    <dbReference type="NCBI Taxonomy" id="2914924"/>
    <lineage>
        <taxon>Bacteria</taxon>
        <taxon>Bacillati</taxon>
        <taxon>Actinomycetota</taxon>
        <taxon>Actinomycetes</taxon>
        <taxon>Bifidobacteriales</taxon>
        <taxon>Bifidobacteriaceae</taxon>
        <taxon>Gardnerella</taxon>
    </lineage>
</organism>
<reference evidence="1 2" key="1">
    <citation type="submission" date="2017-12" db="EMBL/GenBank/DDBJ databases">
        <title>Phylogenetic diversity of female urinary microbiome.</title>
        <authorList>
            <person name="Thomas-White K."/>
            <person name="Wolfe A.J."/>
        </authorList>
    </citation>
    <scope>NUCLEOTIDE SEQUENCE [LARGE SCALE GENOMIC DNA]</scope>
    <source>
        <strain evidence="1 2">UMB0833</strain>
    </source>
</reference>
<gene>
    <name evidence="1" type="ORF">CYJ70_03670</name>
</gene>
<accession>A0ABX4SKZ3</accession>
<comment type="caution">
    <text evidence="1">The sequence shown here is derived from an EMBL/GenBank/DDBJ whole genome shotgun (WGS) entry which is preliminary data.</text>
</comment>
<dbReference type="EMBL" id="PKJE01000002">
    <property type="protein sequence ID" value="PKZ54671.1"/>
    <property type="molecule type" value="Genomic_DNA"/>
</dbReference>
<evidence type="ECO:0000313" key="1">
    <source>
        <dbReference type="EMBL" id="PKZ54671.1"/>
    </source>
</evidence>
<dbReference type="Proteomes" id="UP000234904">
    <property type="component" value="Unassembled WGS sequence"/>
</dbReference>
<name>A0ABX4SKZ3_9BIFI</name>
<proteinExistence type="predicted"/>
<evidence type="ECO:0000313" key="2">
    <source>
        <dbReference type="Proteomes" id="UP000234904"/>
    </source>
</evidence>